<accession>A0A6P2GEC5</accession>
<organism evidence="1 2">
    <name type="scientific">Burkholderia anthina</name>
    <dbReference type="NCBI Taxonomy" id="179879"/>
    <lineage>
        <taxon>Bacteria</taxon>
        <taxon>Pseudomonadati</taxon>
        <taxon>Pseudomonadota</taxon>
        <taxon>Betaproteobacteria</taxon>
        <taxon>Burkholderiales</taxon>
        <taxon>Burkholderiaceae</taxon>
        <taxon>Burkholderia</taxon>
        <taxon>Burkholderia cepacia complex</taxon>
    </lineage>
</organism>
<protein>
    <submittedName>
        <fullName evidence="1">Amino acid transporter</fullName>
    </submittedName>
</protein>
<sequence length="214" mass="23858">MIETFTAVGWLTVFATSAVIALSFMTNRHYACTRTPLAREDAWFPGMPPEVDEAGAPGRPDPARPTAVLLVGKHCGARMHALPWVNRLFPGHFRNVIFRAAGEVDAKAYDGREHLERLRRPIAESIDYDVAHCRRNDIAAEYRIAFGMNPVVECMYLASSTLDAYPSGVCFASKLIFRRGSFPTARLHNQTPVELQARLYVEGRQMVLLPVNVG</sequence>
<gene>
    <name evidence="1" type="ORF">BAN20980_04181</name>
</gene>
<dbReference type="EMBL" id="CABVLY010000017">
    <property type="protein sequence ID" value="VVU51459.1"/>
    <property type="molecule type" value="Genomic_DNA"/>
</dbReference>
<reference evidence="1 2" key="1">
    <citation type="submission" date="2019-09" db="EMBL/GenBank/DDBJ databases">
        <authorList>
            <person name="Depoorter E."/>
        </authorList>
    </citation>
    <scope>NUCLEOTIDE SEQUENCE [LARGE SCALE GENOMIC DNA]</scope>
    <source>
        <strain evidence="1">LMG 20980</strain>
    </source>
</reference>
<evidence type="ECO:0000313" key="2">
    <source>
        <dbReference type="Proteomes" id="UP000494201"/>
    </source>
</evidence>
<dbReference type="Proteomes" id="UP000494201">
    <property type="component" value="Unassembled WGS sequence"/>
</dbReference>
<name>A0A6P2GEC5_9BURK</name>
<dbReference type="AlphaFoldDB" id="A0A6P2GEC5"/>
<proteinExistence type="predicted"/>
<evidence type="ECO:0000313" key="1">
    <source>
        <dbReference type="EMBL" id="VVU51459.1"/>
    </source>
</evidence>